<evidence type="ECO:0000259" key="4">
    <source>
        <dbReference type="PROSITE" id="PS00083"/>
    </source>
</evidence>
<gene>
    <name evidence="5" type="ORF">SAMN05444158_5441</name>
</gene>
<comment type="similarity">
    <text evidence="1">Belongs to the intradiol ring-cleavage dioxygenase family.</text>
</comment>
<dbReference type="InterPro" id="IPR000627">
    <property type="entry name" value="Intradiol_dOase_C"/>
</dbReference>
<evidence type="ECO:0000256" key="3">
    <source>
        <dbReference type="ARBA" id="ARBA00023002"/>
    </source>
</evidence>
<feature type="domain" description="Intradiol ring-cleavage dioxygenases" evidence="4">
    <location>
        <begin position="52"/>
        <end position="80"/>
    </location>
</feature>
<proteinExistence type="inferred from homology"/>
<keyword evidence="6" id="KW-1185">Reference proteome</keyword>
<dbReference type="InterPro" id="IPR050770">
    <property type="entry name" value="Intradiol_RC_Dioxygenase"/>
</dbReference>
<dbReference type="EMBL" id="LT629750">
    <property type="protein sequence ID" value="SDT32934.1"/>
    <property type="molecule type" value="Genomic_DNA"/>
</dbReference>
<sequence length="202" mass="22214">MQARDVEKGVTPSQTVGPFFKYGLTPNGQYDWNDAFTNNLVTPDASGERICVEGRVFDGDGQPVPDCMLEIWQAGAQGRFSDPQDKRALPNSTFKGFGRCGTDANGDYFFDTIRPGPVPDPDGKPQAPHLLLAIFARGMLLHLYTRVYFDGEAANAADPILALVPADRRATLIAQRKHGSGNAVYRFDIRLQGENETVFFDV</sequence>
<organism evidence="5 6">
    <name type="scientific">Bradyrhizobium canariense</name>
    <dbReference type="NCBI Taxonomy" id="255045"/>
    <lineage>
        <taxon>Bacteria</taxon>
        <taxon>Pseudomonadati</taxon>
        <taxon>Pseudomonadota</taxon>
        <taxon>Alphaproteobacteria</taxon>
        <taxon>Hyphomicrobiales</taxon>
        <taxon>Nitrobacteraceae</taxon>
        <taxon>Bradyrhizobium</taxon>
    </lineage>
</organism>
<dbReference type="SUPFAM" id="SSF49482">
    <property type="entry name" value="Aromatic compound dioxygenase"/>
    <property type="match status" value="1"/>
</dbReference>
<protein>
    <submittedName>
        <fullName evidence="5">Protocatechuate 3,4-dioxygenase, alpha subunit</fullName>
    </submittedName>
</protein>
<dbReference type="InterPro" id="IPR015889">
    <property type="entry name" value="Intradiol_dOase_core"/>
</dbReference>
<dbReference type="GO" id="GO:0018578">
    <property type="term" value="F:protocatechuate 3,4-dioxygenase activity"/>
    <property type="evidence" value="ECO:0007669"/>
    <property type="project" value="InterPro"/>
</dbReference>
<keyword evidence="2 5" id="KW-0223">Dioxygenase</keyword>
<dbReference type="Proteomes" id="UP000243904">
    <property type="component" value="Chromosome I"/>
</dbReference>
<accession>A0A1H1ZGW5</accession>
<keyword evidence="3" id="KW-0560">Oxidoreductase</keyword>
<reference evidence="6" key="1">
    <citation type="submission" date="2016-10" db="EMBL/GenBank/DDBJ databases">
        <authorList>
            <person name="Varghese N."/>
            <person name="Submissions S."/>
        </authorList>
    </citation>
    <scope>NUCLEOTIDE SEQUENCE [LARGE SCALE GENOMIC DNA]</scope>
    <source>
        <strain evidence="6">GAS369</strain>
    </source>
</reference>
<dbReference type="GO" id="GO:0008199">
    <property type="term" value="F:ferric iron binding"/>
    <property type="evidence" value="ECO:0007669"/>
    <property type="project" value="InterPro"/>
</dbReference>
<dbReference type="Pfam" id="PF00775">
    <property type="entry name" value="Dioxygenase_C"/>
    <property type="match status" value="1"/>
</dbReference>
<dbReference type="PROSITE" id="PS00083">
    <property type="entry name" value="INTRADIOL_DIOXYGENAS"/>
    <property type="match status" value="1"/>
</dbReference>
<dbReference type="PANTHER" id="PTHR33711">
    <property type="entry name" value="DIOXYGENASE, PUTATIVE (AFU_ORTHOLOGUE AFUA_2G02910)-RELATED"/>
    <property type="match status" value="1"/>
</dbReference>
<name>A0A1H1ZGW5_9BRAD</name>
<dbReference type="InterPro" id="IPR012786">
    <property type="entry name" value="Protocat_dOase_a"/>
</dbReference>
<dbReference type="Gene3D" id="2.60.130.10">
    <property type="entry name" value="Aromatic compound dioxygenase"/>
    <property type="match status" value="1"/>
</dbReference>
<dbReference type="NCBIfam" id="TIGR02423">
    <property type="entry name" value="protocat_alph"/>
    <property type="match status" value="1"/>
</dbReference>
<evidence type="ECO:0000313" key="5">
    <source>
        <dbReference type="EMBL" id="SDT32934.1"/>
    </source>
</evidence>
<dbReference type="AlphaFoldDB" id="A0A1H1ZGW5"/>
<dbReference type="CDD" id="cd03463">
    <property type="entry name" value="3_4-PCD_alpha"/>
    <property type="match status" value="1"/>
</dbReference>
<dbReference type="RefSeq" id="WP_146689513.1">
    <property type="nucleotide sequence ID" value="NZ_LT629750.1"/>
</dbReference>
<evidence type="ECO:0000256" key="2">
    <source>
        <dbReference type="ARBA" id="ARBA00022964"/>
    </source>
</evidence>
<evidence type="ECO:0000256" key="1">
    <source>
        <dbReference type="ARBA" id="ARBA00007825"/>
    </source>
</evidence>
<evidence type="ECO:0000313" key="6">
    <source>
        <dbReference type="Proteomes" id="UP000243904"/>
    </source>
</evidence>
<dbReference type="PANTHER" id="PTHR33711:SF9">
    <property type="entry name" value="PROTOCATECHUATE 3,4-DIOXYGENASE ALPHA CHAIN"/>
    <property type="match status" value="1"/>
</dbReference>